<evidence type="ECO:0000256" key="1">
    <source>
        <dbReference type="ARBA" id="ARBA00010528"/>
    </source>
</evidence>
<sequence length="219" mass="24765">MVAKLKKYDLDGKEVEEVSVDEKLLDVSVNQQLIKDYIVALRKNARQWSANTKGRSEIALSNSKPHPQKGTGRARQGCIKTAQYRKGAIVFGPKPKFDQHVRINKKERRAAIHYLLAQKVTEGNIRLLKLKALKEPKTKSVCKFLDAAGLKSKKVLFLCDQGEKTKRQRVNFYLSMRNIPGARFLPIENISGYDLMRTQEVVVIDTAQEKLLSAMGGKL</sequence>
<keyword evidence="3" id="KW-0687">Ribonucleoprotein</keyword>
<dbReference type="Gene3D" id="3.40.1370.10">
    <property type="match status" value="1"/>
</dbReference>
<accession>A0ABS0AZI0</accession>
<proteinExistence type="inferred from homology"/>
<organism evidence="7 8">
    <name type="scientific">Candidatus Neptunichlamydia vexilliferae</name>
    <dbReference type="NCBI Taxonomy" id="1651774"/>
    <lineage>
        <taxon>Bacteria</taxon>
        <taxon>Pseudomonadati</taxon>
        <taxon>Chlamydiota</taxon>
        <taxon>Chlamydiia</taxon>
        <taxon>Parachlamydiales</taxon>
        <taxon>Simkaniaceae</taxon>
        <taxon>Candidatus Neptunichlamydia</taxon>
    </lineage>
</organism>
<keyword evidence="2 7" id="KW-0689">Ribosomal protein</keyword>
<dbReference type="PANTHER" id="PTHR10746:SF6">
    <property type="entry name" value="LARGE RIBOSOMAL SUBUNIT PROTEIN UL4M"/>
    <property type="match status" value="1"/>
</dbReference>
<evidence type="ECO:0000256" key="5">
    <source>
        <dbReference type="ARBA" id="ARBA00035462"/>
    </source>
</evidence>
<evidence type="ECO:0000256" key="6">
    <source>
        <dbReference type="SAM" id="MobiDB-lite"/>
    </source>
</evidence>
<dbReference type="Proteomes" id="UP001194714">
    <property type="component" value="Unassembled WGS sequence"/>
</dbReference>
<dbReference type="GO" id="GO:0005840">
    <property type="term" value="C:ribosome"/>
    <property type="evidence" value="ECO:0007669"/>
    <property type="project" value="UniProtKB-KW"/>
</dbReference>
<dbReference type="EMBL" id="JAAEJV010000005">
    <property type="protein sequence ID" value="MBF5058881.1"/>
    <property type="molecule type" value="Genomic_DNA"/>
</dbReference>
<evidence type="ECO:0000256" key="3">
    <source>
        <dbReference type="ARBA" id="ARBA00023274"/>
    </source>
</evidence>
<evidence type="ECO:0000313" key="7">
    <source>
        <dbReference type="EMBL" id="MBF5058881.1"/>
    </source>
</evidence>
<dbReference type="InterPro" id="IPR013005">
    <property type="entry name" value="Ribosomal_uL4-like"/>
</dbReference>
<gene>
    <name evidence="7" type="ORF">NEPTK9_000381</name>
</gene>
<evidence type="ECO:0000256" key="4">
    <source>
        <dbReference type="ARBA" id="ARBA00035244"/>
    </source>
</evidence>
<dbReference type="PANTHER" id="PTHR10746">
    <property type="entry name" value="50S RIBOSOMAL PROTEIN L4"/>
    <property type="match status" value="1"/>
</dbReference>
<dbReference type="SUPFAM" id="SSF52166">
    <property type="entry name" value="Ribosomal protein L4"/>
    <property type="match status" value="1"/>
</dbReference>
<comment type="caution">
    <text evidence="7">The sequence shown here is derived from an EMBL/GenBank/DDBJ whole genome shotgun (WGS) entry which is preliminary data.</text>
</comment>
<comment type="similarity">
    <text evidence="1">Belongs to the universal ribosomal protein uL4 family.</text>
</comment>
<protein>
    <recommendedName>
        <fullName evidence="4">Large ribosomal subunit protein uL4</fullName>
    </recommendedName>
    <alternativeName>
        <fullName evidence="5">50S ribosomal protein L4</fullName>
    </alternativeName>
</protein>
<dbReference type="InterPro" id="IPR023574">
    <property type="entry name" value="Ribosomal_uL4_dom_sf"/>
</dbReference>
<dbReference type="NCBIfam" id="TIGR03953">
    <property type="entry name" value="rplD_bact"/>
    <property type="match status" value="1"/>
</dbReference>
<feature type="region of interest" description="Disordered" evidence="6">
    <location>
        <begin position="52"/>
        <end position="75"/>
    </location>
</feature>
<name>A0ABS0AZI0_9BACT</name>
<dbReference type="Pfam" id="PF00573">
    <property type="entry name" value="Ribosomal_L4"/>
    <property type="match status" value="1"/>
</dbReference>
<evidence type="ECO:0000313" key="8">
    <source>
        <dbReference type="Proteomes" id="UP001194714"/>
    </source>
</evidence>
<feature type="compositionally biased region" description="Polar residues" evidence="6">
    <location>
        <begin position="52"/>
        <end position="65"/>
    </location>
</feature>
<reference evidence="7 8" key="1">
    <citation type="submission" date="2020-01" db="EMBL/GenBank/DDBJ databases">
        <title>Draft genome sequence of Cand. Neptunochlamydia vexilliferae K9.</title>
        <authorList>
            <person name="Schulz F."/>
            <person name="Koestlbacher S."/>
            <person name="Wascher F."/>
            <person name="Pizzetti I."/>
            <person name="Horn M."/>
        </authorList>
    </citation>
    <scope>NUCLEOTIDE SEQUENCE [LARGE SCALE GENOMIC DNA]</scope>
    <source>
        <strain evidence="7 8">K9</strain>
    </source>
</reference>
<keyword evidence="8" id="KW-1185">Reference proteome</keyword>
<dbReference type="InterPro" id="IPR002136">
    <property type="entry name" value="Ribosomal_uL4"/>
</dbReference>
<evidence type="ECO:0000256" key="2">
    <source>
        <dbReference type="ARBA" id="ARBA00022980"/>
    </source>
</evidence>